<protein>
    <submittedName>
        <fullName evidence="2">Uncharacterized protein</fullName>
    </submittedName>
</protein>
<sequence length="181" mass="20312">MIFMIPTLACYTSVLNLQLLKHLIRNFDVLLLLTYTWTAQICLMLSLRDARLFTCGIGLWGMTYINLVDASPDKIRLSVGKSGSIGVLVFISAAVIALFLGSIPGMYLMYITKGETIYLTDSSSLLSGLNCCMFYSHQIYESWRYPNNFAILTSKMKSVKVVKENADILADILTNIKELEK</sequence>
<comment type="caution">
    <text evidence="2">The sequence shown here is derived from an EMBL/GenBank/DDBJ whole genome shotgun (WGS) entry which is preliminary data.</text>
</comment>
<keyword evidence="1" id="KW-0812">Transmembrane</keyword>
<keyword evidence="1" id="KW-0472">Membrane</keyword>
<evidence type="ECO:0000313" key="2">
    <source>
        <dbReference type="EMBL" id="GMI17184.1"/>
    </source>
</evidence>
<gene>
    <name evidence="2" type="ORF">TrLO_g2822</name>
</gene>
<keyword evidence="3" id="KW-1185">Reference proteome</keyword>
<feature type="transmembrane region" description="Helical" evidence="1">
    <location>
        <begin position="50"/>
        <end position="67"/>
    </location>
</feature>
<proteinExistence type="predicted"/>
<organism evidence="2 3">
    <name type="scientific">Triparma laevis f. longispina</name>
    <dbReference type="NCBI Taxonomy" id="1714387"/>
    <lineage>
        <taxon>Eukaryota</taxon>
        <taxon>Sar</taxon>
        <taxon>Stramenopiles</taxon>
        <taxon>Ochrophyta</taxon>
        <taxon>Bolidophyceae</taxon>
        <taxon>Parmales</taxon>
        <taxon>Triparmaceae</taxon>
        <taxon>Triparma</taxon>
    </lineage>
</organism>
<evidence type="ECO:0000256" key="1">
    <source>
        <dbReference type="SAM" id="Phobius"/>
    </source>
</evidence>
<evidence type="ECO:0000313" key="3">
    <source>
        <dbReference type="Proteomes" id="UP001165122"/>
    </source>
</evidence>
<reference evidence="3" key="1">
    <citation type="journal article" date="2023" name="Commun. Biol.">
        <title>Genome analysis of Parmales, the sister group of diatoms, reveals the evolutionary specialization of diatoms from phago-mixotrophs to photoautotrophs.</title>
        <authorList>
            <person name="Ban H."/>
            <person name="Sato S."/>
            <person name="Yoshikawa S."/>
            <person name="Yamada K."/>
            <person name="Nakamura Y."/>
            <person name="Ichinomiya M."/>
            <person name="Sato N."/>
            <person name="Blanc-Mathieu R."/>
            <person name="Endo H."/>
            <person name="Kuwata A."/>
            <person name="Ogata H."/>
        </authorList>
    </citation>
    <scope>NUCLEOTIDE SEQUENCE [LARGE SCALE GENOMIC DNA]</scope>
    <source>
        <strain evidence="3">NIES 3700</strain>
    </source>
</reference>
<keyword evidence="1" id="KW-1133">Transmembrane helix</keyword>
<dbReference type="EMBL" id="BRXW01000280">
    <property type="protein sequence ID" value="GMI17184.1"/>
    <property type="molecule type" value="Genomic_DNA"/>
</dbReference>
<dbReference type="Proteomes" id="UP001165122">
    <property type="component" value="Unassembled WGS sequence"/>
</dbReference>
<name>A0A9W7FQM3_9STRA</name>
<feature type="transmembrane region" description="Helical" evidence="1">
    <location>
        <begin position="87"/>
        <end position="110"/>
    </location>
</feature>
<accession>A0A9W7FQM3</accession>
<dbReference type="AlphaFoldDB" id="A0A9W7FQM3"/>